<evidence type="ECO:0000313" key="3">
    <source>
        <dbReference type="Proteomes" id="UP000322079"/>
    </source>
</evidence>
<dbReference type="KEGG" id="chrm:FYK34_04895"/>
<keyword evidence="3" id="KW-1185">Reference proteome</keyword>
<protein>
    <recommendedName>
        <fullName evidence="4">Tetratricopeptide repeat protein</fullName>
    </recommendedName>
</protein>
<dbReference type="EMBL" id="CP043473">
    <property type="protein sequence ID" value="QEL54947.1"/>
    <property type="molecule type" value="Genomic_DNA"/>
</dbReference>
<name>A0A5C1DG69_9NEIS</name>
<accession>A0A5C1DG69</accession>
<organism evidence="2 3">
    <name type="scientific">Chromobacterium paludis</name>
    <dbReference type="NCBI Taxonomy" id="2605945"/>
    <lineage>
        <taxon>Bacteria</taxon>
        <taxon>Pseudomonadati</taxon>
        <taxon>Pseudomonadota</taxon>
        <taxon>Betaproteobacteria</taxon>
        <taxon>Neisseriales</taxon>
        <taxon>Chromobacteriaceae</taxon>
        <taxon>Chromobacterium</taxon>
    </lineage>
</organism>
<evidence type="ECO:0008006" key="4">
    <source>
        <dbReference type="Google" id="ProtNLM"/>
    </source>
</evidence>
<dbReference type="InterPro" id="IPR011990">
    <property type="entry name" value="TPR-like_helical_dom_sf"/>
</dbReference>
<dbReference type="Proteomes" id="UP000322079">
    <property type="component" value="Chromosome"/>
</dbReference>
<sequence length="474" mass="52014">MNAASWSDLVFAHARAGWLTLAALTGGLAAWLAMLSRLRRPAARACGPAAPPVRPAAEAPQAPLAAGLAETLNYEVDAVDALTEVEVFVEFGQLENAAQALRAYVEQYASHSRKHLQRLAELYLQLGQIHDYADTLASLHDQALLDRAQLEEAVLQGLRQDFNNLDLRLLAEQRLGLGMLELANLLGDAIETIVLPPAADAPPESASAPAPTLASRGAPLTLAALVEGSRPLDALSRIEREVVSSLLPSERQARILLSCRDFRHALPVLEGILQLRPGSLSHRLDALYVHYQQRDLDGYCRTLWHFHVALGPYGARLKEQLVHAGLVMGSHPVLKQLAGRPDRPELERIGRQAGYAPPAAVRAAKTRLRLVEPTATAATDDQPDPLREAERYLEYGQTDQACKTLELAILASPEDATLYPLLLELYEKQDDLPRFTWLLRRMEEDGRQPPGEITLTLSAFVQSMQGRRHRGLAA</sequence>
<keyword evidence="1" id="KW-0472">Membrane</keyword>
<feature type="transmembrane region" description="Helical" evidence="1">
    <location>
        <begin position="16"/>
        <end position="35"/>
    </location>
</feature>
<evidence type="ECO:0000313" key="2">
    <source>
        <dbReference type="EMBL" id="QEL54947.1"/>
    </source>
</evidence>
<reference evidence="2 3" key="1">
    <citation type="submission" date="2019-08" db="EMBL/GenBank/DDBJ databases">
        <title>Chromobacterium paludis, a novel bacterium isolated from a Maryland marsh pond.</title>
        <authorList>
            <person name="Blackburn M.B."/>
            <person name="Gundersen-Rindal D.E."/>
        </authorList>
    </citation>
    <scope>NUCLEOTIDE SEQUENCE [LARGE SCALE GENOMIC DNA]</scope>
    <source>
        <strain evidence="3">IIBBL 257-1</strain>
    </source>
</reference>
<gene>
    <name evidence="2" type="ORF">FYK34_04895</name>
</gene>
<dbReference type="RefSeq" id="WP_149295322.1">
    <property type="nucleotide sequence ID" value="NZ_CP043473.1"/>
</dbReference>
<evidence type="ECO:0000256" key="1">
    <source>
        <dbReference type="SAM" id="Phobius"/>
    </source>
</evidence>
<dbReference type="AlphaFoldDB" id="A0A5C1DG69"/>
<proteinExistence type="predicted"/>
<dbReference type="SUPFAM" id="SSF48452">
    <property type="entry name" value="TPR-like"/>
    <property type="match status" value="1"/>
</dbReference>
<keyword evidence="1" id="KW-0812">Transmembrane</keyword>
<keyword evidence="1" id="KW-1133">Transmembrane helix</keyword>